<proteinExistence type="predicted"/>
<dbReference type="AlphaFoldDB" id="A0A7Y2E8G5"/>
<evidence type="ECO:0000313" key="1">
    <source>
        <dbReference type="EMBL" id="NNF05310.1"/>
    </source>
</evidence>
<dbReference type="EMBL" id="JABDJR010000030">
    <property type="protein sequence ID" value="NNF05310.1"/>
    <property type="molecule type" value="Genomic_DNA"/>
</dbReference>
<comment type="caution">
    <text evidence="1">The sequence shown here is derived from an EMBL/GenBank/DDBJ whole genome shotgun (WGS) entry which is preliminary data.</text>
</comment>
<accession>A0A7Y2E8G5</accession>
<dbReference type="Proteomes" id="UP000547674">
    <property type="component" value="Unassembled WGS sequence"/>
</dbReference>
<evidence type="ECO:0000313" key="2">
    <source>
        <dbReference type="Proteomes" id="UP000547674"/>
    </source>
</evidence>
<organism evidence="1 2">
    <name type="scientific">Eiseniibacteriota bacterium</name>
    <dbReference type="NCBI Taxonomy" id="2212470"/>
    <lineage>
        <taxon>Bacteria</taxon>
        <taxon>Candidatus Eiseniibacteriota</taxon>
    </lineage>
</organism>
<evidence type="ECO:0008006" key="3">
    <source>
        <dbReference type="Google" id="ProtNLM"/>
    </source>
</evidence>
<sequence length="385" mass="42546">MANIDRIVFTGDILRPFPTAGGGWESATWKNVEWLKQLLQWQLGCATNLPLETVSWVRDGFDPNPVYQACNLAMEPTSWASLFYKKSLPAAATELMVAPFRNSLVVGYEIPDVLQHLLTQEGVPFVDVVAHPIRFSDDLILALRTNIMSIHNALLKNQYEVDLCQPYANMHRAKAAWMPKVPVPNGTALITGQVATDKALISTRTGRFLTLGNFVEDLFDVCEKHPLVLYKPHPYQGADCPSMKVIQSFGSIRIIDENFYYLVGQEAITDVYAISSGTVHEAPFFSAGGHAFAGSLYEFGDRGPEAKQTGACIPIQEALLSPGFWAEALGDLVPVNTTLPAGPSHRASRLRRSLNADWDYGFMDVVVQSPRDLSSFANQKEAIQQ</sequence>
<protein>
    <recommendedName>
        <fullName evidence="3">Capsule polysaccharide biosynthesis protein</fullName>
    </recommendedName>
</protein>
<gene>
    <name evidence="1" type="ORF">HKN21_00985</name>
</gene>
<reference evidence="1 2" key="1">
    <citation type="submission" date="2020-03" db="EMBL/GenBank/DDBJ databases">
        <title>Metabolic flexibility allows generalist bacteria to become dominant in a frequently disturbed ecosystem.</title>
        <authorList>
            <person name="Chen Y.-J."/>
            <person name="Leung P.M."/>
            <person name="Bay S.K."/>
            <person name="Hugenholtz P."/>
            <person name="Kessler A.J."/>
            <person name="Shelley G."/>
            <person name="Waite D.W."/>
            <person name="Cook P.L."/>
            <person name="Greening C."/>
        </authorList>
    </citation>
    <scope>NUCLEOTIDE SEQUENCE [LARGE SCALE GENOMIC DNA]</scope>
    <source>
        <strain evidence="1">SS_bin_28</strain>
    </source>
</reference>
<name>A0A7Y2E8G5_UNCEI</name>